<reference evidence="2" key="1">
    <citation type="journal article" date="2019" name="Int. J. Syst. Evol. Microbiol.">
        <title>The Global Catalogue of Microorganisms (GCM) 10K type strain sequencing project: providing services to taxonomists for standard genome sequencing and annotation.</title>
        <authorList>
            <consortium name="The Broad Institute Genomics Platform"/>
            <consortium name="The Broad Institute Genome Sequencing Center for Infectious Disease"/>
            <person name="Wu L."/>
            <person name="Ma J."/>
        </authorList>
    </citation>
    <scope>NUCLEOTIDE SEQUENCE [LARGE SCALE GENOMIC DNA]</scope>
    <source>
        <strain evidence="2">TISTR 1858</strain>
    </source>
</reference>
<evidence type="ECO:0000313" key="1">
    <source>
        <dbReference type="EMBL" id="MFD2629737.1"/>
    </source>
</evidence>
<comment type="caution">
    <text evidence="1">The sequence shown here is derived from an EMBL/GenBank/DDBJ whole genome shotgun (WGS) entry which is preliminary data.</text>
</comment>
<keyword evidence="2" id="KW-1185">Reference proteome</keyword>
<dbReference type="RefSeq" id="WP_379562527.1">
    <property type="nucleotide sequence ID" value="NZ_JBHUMX010000040.1"/>
</dbReference>
<proteinExistence type="predicted"/>
<sequence length="106" mass="12700">MFVKTYIYYVQKDKIQEFLDIQKRAGEIYGQYISSQTTYLQSKEDKTKWMEITTYRSEEEYNKSIRSINEDPEIQQLFHSFEALLVEGKGISEENFTDVLAHRRLV</sequence>
<dbReference type="Proteomes" id="UP001597451">
    <property type="component" value="Unassembled WGS sequence"/>
</dbReference>
<evidence type="ECO:0008006" key="3">
    <source>
        <dbReference type="Google" id="ProtNLM"/>
    </source>
</evidence>
<dbReference type="EMBL" id="JBHUMX010000040">
    <property type="protein sequence ID" value="MFD2629737.1"/>
    <property type="molecule type" value="Genomic_DNA"/>
</dbReference>
<name>A0ABW5Q255_9BACI</name>
<evidence type="ECO:0000313" key="2">
    <source>
        <dbReference type="Proteomes" id="UP001597451"/>
    </source>
</evidence>
<protein>
    <recommendedName>
        <fullName evidence="3">ABM domain-containing protein</fullName>
    </recommendedName>
</protein>
<organism evidence="1 2">
    <name type="scientific">Oceanobacillus kapialis</name>
    <dbReference type="NCBI Taxonomy" id="481353"/>
    <lineage>
        <taxon>Bacteria</taxon>
        <taxon>Bacillati</taxon>
        <taxon>Bacillota</taxon>
        <taxon>Bacilli</taxon>
        <taxon>Bacillales</taxon>
        <taxon>Bacillaceae</taxon>
        <taxon>Oceanobacillus</taxon>
    </lineage>
</organism>
<gene>
    <name evidence="1" type="ORF">ACFSUN_13200</name>
</gene>
<accession>A0ABW5Q255</accession>